<comment type="caution">
    <text evidence="11">The sequence shown here is derived from an EMBL/GenBank/DDBJ whole genome shotgun (WGS) entry which is preliminary data.</text>
</comment>
<evidence type="ECO:0000256" key="1">
    <source>
        <dbReference type="ARBA" id="ARBA00012513"/>
    </source>
</evidence>
<dbReference type="Pfam" id="PF12330">
    <property type="entry name" value="Haspin_kinase"/>
    <property type="match status" value="1"/>
</dbReference>
<gene>
    <name evidence="11" type="ORF">PG986_014922</name>
</gene>
<sequence>MSKQPVVRKYGKRNVKSKAERLFVELPQTPVRAAPKSVQPDVQDGNEDEVRDLASRIDQIKIQDENSLSRLSTQKPARSTQARREQEEPEPETPKAASQELATPEPTTPEPATTVPATPKSATPVPKTPVVEEEQVREPAQEPTPEPDEPPEEIGDEAETLVPEIDLRVLSWSEVCPPGDKIVKIAEASYAEVYRVTNERGTSIIKVIRMESPIKPQTKAQQKSGLVDEEPHSEADLMGELKISEWLADVPGFVVYKERYIVQGKTCKELLETHQNFQKKAKRQDPGRAQFYPSPSRYLDGTRFLVVELGDAGIALEDFVLNSTDQLWDIFLHVAIALARAEAQVEFEHRDLHEGNLCIRQTGEAVLPEDRDTAAFFGHSGLEITILDYGLSRARGDLDLEDSEPIAYDLERDLSIFTSEHAPQCRVYRQMRSFLLRGDRTCLPPKGHQVAYQEGIDGPLCWALHEPYTNVLWLAYIYEYLIENFQGLKKELNGFKRATKDFWTHLNPEADDSIPGFASASDIVMFAVESGWIDTEQLTEGRTEIERSILSVLDDRSCLGDGSSLHDISEASLRRSPRRNKQKHSV</sequence>
<evidence type="ECO:0000256" key="3">
    <source>
        <dbReference type="ARBA" id="ARBA00022679"/>
    </source>
</evidence>
<dbReference type="InterPro" id="IPR024604">
    <property type="entry name" value="GSG2_C"/>
</dbReference>
<comment type="catalytic activity">
    <reaction evidence="8">
        <text>L-seryl-[protein] + ATP = O-phospho-L-seryl-[protein] + ADP + H(+)</text>
        <dbReference type="Rhea" id="RHEA:17989"/>
        <dbReference type="Rhea" id="RHEA-COMP:9863"/>
        <dbReference type="Rhea" id="RHEA-COMP:11604"/>
        <dbReference type="ChEBI" id="CHEBI:15378"/>
        <dbReference type="ChEBI" id="CHEBI:29999"/>
        <dbReference type="ChEBI" id="CHEBI:30616"/>
        <dbReference type="ChEBI" id="CHEBI:83421"/>
        <dbReference type="ChEBI" id="CHEBI:456216"/>
        <dbReference type="EC" id="2.7.11.1"/>
    </reaction>
</comment>
<evidence type="ECO:0000256" key="8">
    <source>
        <dbReference type="ARBA" id="ARBA00048679"/>
    </source>
</evidence>
<reference evidence="11 12" key="1">
    <citation type="submission" date="2023-01" db="EMBL/GenBank/DDBJ databases">
        <title>Analysis of 21 Apiospora genomes using comparative genomics revels a genus with tremendous synthesis potential of carbohydrate active enzymes and secondary metabolites.</title>
        <authorList>
            <person name="Sorensen T."/>
        </authorList>
    </citation>
    <scope>NUCLEOTIDE SEQUENCE [LARGE SCALE GENOMIC DNA]</scope>
    <source>
        <strain evidence="11 12">CBS 24483</strain>
    </source>
</reference>
<evidence type="ECO:0000256" key="6">
    <source>
        <dbReference type="ARBA" id="ARBA00022840"/>
    </source>
</evidence>
<keyword evidence="3" id="KW-0808">Transferase</keyword>
<dbReference type="PANTHER" id="PTHR24419">
    <property type="entry name" value="INTERLEUKIN-1 RECEPTOR-ASSOCIATED KINASE"/>
    <property type="match status" value="1"/>
</dbReference>
<dbReference type="SMART" id="SM01331">
    <property type="entry name" value="DUF3635"/>
    <property type="match status" value="1"/>
</dbReference>
<evidence type="ECO:0000256" key="4">
    <source>
        <dbReference type="ARBA" id="ARBA00022741"/>
    </source>
</evidence>
<evidence type="ECO:0000256" key="2">
    <source>
        <dbReference type="ARBA" id="ARBA00022527"/>
    </source>
</evidence>
<feature type="compositionally biased region" description="Polar residues" evidence="9">
    <location>
        <begin position="65"/>
        <end position="79"/>
    </location>
</feature>
<evidence type="ECO:0000256" key="7">
    <source>
        <dbReference type="ARBA" id="ARBA00047899"/>
    </source>
</evidence>
<dbReference type="Gene3D" id="1.10.510.10">
    <property type="entry name" value="Transferase(Phosphotransferase) domain 1"/>
    <property type="match status" value="1"/>
</dbReference>
<dbReference type="SUPFAM" id="SSF56112">
    <property type="entry name" value="Protein kinase-like (PK-like)"/>
    <property type="match status" value="1"/>
</dbReference>
<keyword evidence="6" id="KW-0067">ATP-binding</keyword>
<feature type="compositionally biased region" description="Basic and acidic residues" evidence="9">
    <location>
        <begin position="51"/>
        <end position="64"/>
    </location>
</feature>
<evidence type="ECO:0000256" key="5">
    <source>
        <dbReference type="ARBA" id="ARBA00022777"/>
    </source>
</evidence>
<feature type="region of interest" description="Disordered" evidence="9">
    <location>
        <begin position="26"/>
        <end position="154"/>
    </location>
</feature>
<organism evidence="11 12">
    <name type="scientific">Apiospora aurea</name>
    <dbReference type="NCBI Taxonomy" id="335848"/>
    <lineage>
        <taxon>Eukaryota</taxon>
        <taxon>Fungi</taxon>
        <taxon>Dikarya</taxon>
        <taxon>Ascomycota</taxon>
        <taxon>Pezizomycotina</taxon>
        <taxon>Sordariomycetes</taxon>
        <taxon>Xylariomycetidae</taxon>
        <taxon>Amphisphaeriales</taxon>
        <taxon>Apiosporaceae</taxon>
        <taxon>Apiospora</taxon>
    </lineage>
</organism>
<comment type="catalytic activity">
    <reaction evidence="7">
        <text>L-threonyl-[protein] + ATP = O-phospho-L-threonyl-[protein] + ADP + H(+)</text>
        <dbReference type="Rhea" id="RHEA:46608"/>
        <dbReference type="Rhea" id="RHEA-COMP:11060"/>
        <dbReference type="Rhea" id="RHEA-COMP:11605"/>
        <dbReference type="ChEBI" id="CHEBI:15378"/>
        <dbReference type="ChEBI" id="CHEBI:30013"/>
        <dbReference type="ChEBI" id="CHEBI:30616"/>
        <dbReference type="ChEBI" id="CHEBI:61977"/>
        <dbReference type="ChEBI" id="CHEBI:456216"/>
        <dbReference type="EC" id="2.7.11.1"/>
    </reaction>
</comment>
<protein>
    <recommendedName>
        <fullName evidence="1">non-specific serine/threonine protein kinase</fullName>
        <ecNumber evidence="1">2.7.11.1</ecNumber>
    </recommendedName>
</protein>
<dbReference type="Proteomes" id="UP001391051">
    <property type="component" value="Unassembled WGS sequence"/>
</dbReference>
<dbReference type="InterPro" id="IPR011009">
    <property type="entry name" value="Kinase-like_dom_sf"/>
</dbReference>
<evidence type="ECO:0000259" key="10">
    <source>
        <dbReference type="SMART" id="SM01331"/>
    </source>
</evidence>
<dbReference type="PANTHER" id="PTHR24419:SF18">
    <property type="entry name" value="SERINE_THREONINE-PROTEIN KINASE HASPIN"/>
    <property type="match status" value="1"/>
</dbReference>
<keyword evidence="5 11" id="KW-0418">Kinase</keyword>
<dbReference type="EMBL" id="JAQQWE010000010">
    <property type="protein sequence ID" value="KAK7938054.1"/>
    <property type="molecule type" value="Genomic_DNA"/>
</dbReference>
<accession>A0ABR1PUE0</accession>
<dbReference type="GO" id="GO:0016301">
    <property type="term" value="F:kinase activity"/>
    <property type="evidence" value="ECO:0007669"/>
    <property type="project" value="UniProtKB-KW"/>
</dbReference>
<evidence type="ECO:0000313" key="12">
    <source>
        <dbReference type="Proteomes" id="UP001391051"/>
    </source>
</evidence>
<dbReference type="EC" id="2.7.11.1" evidence="1"/>
<dbReference type="RefSeq" id="XP_066693382.1">
    <property type="nucleotide sequence ID" value="XM_066851144.1"/>
</dbReference>
<keyword evidence="4" id="KW-0547">Nucleotide-binding</keyword>
<evidence type="ECO:0000256" key="9">
    <source>
        <dbReference type="SAM" id="MobiDB-lite"/>
    </source>
</evidence>
<feature type="compositionally biased region" description="Acidic residues" evidence="9">
    <location>
        <begin position="145"/>
        <end position="154"/>
    </location>
</feature>
<evidence type="ECO:0000313" key="11">
    <source>
        <dbReference type="EMBL" id="KAK7938054.1"/>
    </source>
</evidence>
<feature type="compositionally biased region" description="Low complexity" evidence="9">
    <location>
        <begin position="94"/>
        <end position="119"/>
    </location>
</feature>
<name>A0ABR1PUE0_9PEZI</name>
<keyword evidence="2" id="KW-0723">Serine/threonine-protein kinase</keyword>
<keyword evidence="12" id="KW-1185">Reference proteome</keyword>
<feature type="domain" description="Serine/threonine-protein kinase haspin C-terminal" evidence="10">
    <location>
        <begin position="414"/>
        <end position="526"/>
    </location>
</feature>
<dbReference type="GeneID" id="92084206"/>
<proteinExistence type="predicted"/>
<dbReference type="Gene3D" id="3.30.200.20">
    <property type="entry name" value="Phosphorylase Kinase, domain 1"/>
    <property type="match status" value="1"/>
</dbReference>